<feature type="compositionally biased region" description="Basic and acidic residues" evidence="1">
    <location>
        <begin position="32"/>
        <end position="42"/>
    </location>
</feature>
<accession>A0A9D4H8C3</accession>
<protein>
    <submittedName>
        <fullName evidence="2">Uncharacterized protein</fullName>
    </submittedName>
</protein>
<gene>
    <name evidence="2" type="ORF">DPMN_104749</name>
</gene>
<feature type="region of interest" description="Disordered" evidence="1">
    <location>
        <begin position="1"/>
        <end position="42"/>
    </location>
</feature>
<keyword evidence="3" id="KW-1185">Reference proteome</keyword>
<reference evidence="2" key="2">
    <citation type="submission" date="2020-11" db="EMBL/GenBank/DDBJ databases">
        <authorList>
            <person name="McCartney M.A."/>
            <person name="Auch B."/>
            <person name="Kono T."/>
            <person name="Mallez S."/>
            <person name="Becker A."/>
            <person name="Gohl D.M."/>
            <person name="Silverstein K.A.T."/>
            <person name="Koren S."/>
            <person name="Bechman K.B."/>
            <person name="Herman A."/>
            <person name="Abrahante J.E."/>
            <person name="Garbe J."/>
        </authorList>
    </citation>
    <scope>NUCLEOTIDE SEQUENCE</scope>
    <source>
        <strain evidence="2">Duluth1</strain>
        <tissue evidence="2">Whole animal</tissue>
    </source>
</reference>
<name>A0A9D4H8C3_DREPO</name>
<proteinExistence type="predicted"/>
<sequence length="76" mass="8492">MSEDLYEYDSEGTDGSDAVIEISDSDETLPPSDKETQSSLEECRQEVEWSQSSLGYFVSHGEGSAPIMISRDFFED</sequence>
<organism evidence="2 3">
    <name type="scientific">Dreissena polymorpha</name>
    <name type="common">Zebra mussel</name>
    <name type="synonym">Mytilus polymorpha</name>
    <dbReference type="NCBI Taxonomy" id="45954"/>
    <lineage>
        <taxon>Eukaryota</taxon>
        <taxon>Metazoa</taxon>
        <taxon>Spiralia</taxon>
        <taxon>Lophotrochozoa</taxon>
        <taxon>Mollusca</taxon>
        <taxon>Bivalvia</taxon>
        <taxon>Autobranchia</taxon>
        <taxon>Heteroconchia</taxon>
        <taxon>Euheterodonta</taxon>
        <taxon>Imparidentia</taxon>
        <taxon>Neoheterodontei</taxon>
        <taxon>Myida</taxon>
        <taxon>Dreissenoidea</taxon>
        <taxon>Dreissenidae</taxon>
        <taxon>Dreissena</taxon>
    </lineage>
</organism>
<dbReference type="AlphaFoldDB" id="A0A9D4H8C3"/>
<dbReference type="EMBL" id="JAIWYP010000004">
    <property type="protein sequence ID" value="KAH3831481.1"/>
    <property type="molecule type" value="Genomic_DNA"/>
</dbReference>
<dbReference type="Proteomes" id="UP000828390">
    <property type="component" value="Unassembled WGS sequence"/>
</dbReference>
<comment type="caution">
    <text evidence="2">The sequence shown here is derived from an EMBL/GenBank/DDBJ whole genome shotgun (WGS) entry which is preliminary data.</text>
</comment>
<evidence type="ECO:0000313" key="2">
    <source>
        <dbReference type="EMBL" id="KAH3831481.1"/>
    </source>
</evidence>
<evidence type="ECO:0000313" key="3">
    <source>
        <dbReference type="Proteomes" id="UP000828390"/>
    </source>
</evidence>
<reference evidence="2" key="1">
    <citation type="journal article" date="2019" name="bioRxiv">
        <title>The Genome of the Zebra Mussel, Dreissena polymorpha: A Resource for Invasive Species Research.</title>
        <authorList>
            <person name="McCartney M.A."/>
            <person name="Auch B."/>
            <person name="Kono T."/>
            <person name="Mallez S."/>
            <person name="Zhang Y."/>
            <person name="Obille A."/>
            <person name="Becker A."/>
            <person name="Abrahante J.E."/>
            <person name="Garbe J."/>
            <person name="Badalamenti J.P."/>
            <person name="Herman A."/>
            <person name="Mangelson H."/>
            <person name="Liachko I."/>
            <person name="Sullivan S."/>
            <person name="Sone E.D."/>
            <person name="Koren S."/>
            <person name="Silverstein K.A.T."/>
            <person name="Beckman K.B."/>
            <person name="Gohl D.M."/>
        </authorList>
    </citation>
    <scope>NUCLEOTIDE SEQUENCE</scope>
    <source>
        <strain evidence="2">Duluth1</strain>
        <tissue evidence="2">Whole animal</tissue>
    </source>
</reference>
<feature type="compositionally biased region" description="Acidic residues" evidence="1">
    <location>
        <begin position="1"/>
        <end position="14"/>
    </location>
</feature>
<evidence type="ECO:0000256" key="1">
    <source>
        <dbReference type="SAM" id="MobiDB-lite"/>
    </source>
</evidence>